<feature type="coiled-coil region" evidence="1">
    <location>
        <begin position="50"/>
        <end position="84"/>
    </location>
</feature>
<evidence type="ECO:0000313" key="2">
    <source>
        <dbReference type="EMBL" id="MEZ8082562.1"/>
    </source>
</evidence>
<dbReference type="RefSeq" id="WP_017013024.1">
    <property type="nucleotide sequence ID" value="NZ_AJYG02000064.1"/>
</dbReference>
<accession>A0ABV4L4E5</accession>
<evidence type="ECO:0008006" key="4">
    <source>
        <dbReference type="Google" id="ProtNLM"/>
    </source>
</evidence>
<reference evidence="2 3" key="1">
    <citation type="submission" date="2024-06" db="EMBL/GenBank/DDBJ databases">
        <authorList>
            <person name="Steensen K."/>
            <person name="Seneca J."/>
            <person name="Bartlau N."/>
            <person name="Yu A.X."/>
            <person name="Polz M.F."/>
        </authorList>
    </citation>
    <scope>NUCLEOTIDE SEQUENCE [LARGE SCALE GENOMIC DNA]</scope>
    <source>
        <strain evidence="2 3">1F260</strain>
    </source>
</reference>
<dbReference type="EMBL" id="JBGONM010000038">
    <property type="protein sequence ID" value="MEZ8082562.1"/>
    <property type="molecule type" value="Genomic_DNA"/>
</dbReference>
<gene>
    <name evidence="2" type="ORF">ACED35_15690</name>
</gene>
<protein>
    <recommendedName>
        <fullName evidence="4">Flagellar assembly protein FliH/Type III secretion system HrpE domain-containing protein</fullName>
    </recommendedName>
</protein>
<keyword evidence="1" id="KW-0175">Coiled coil</keyword>
<proteinExistence type="predicted"/>
<organism evidence="2 3">
    <name type="scientific">Enterovibrio norvegicus</name>
    <dbReference type="NCBI Taxonomy" id="188144"/>
    <lineage>
        <taxon>Bacteria</taxon>
        <taxon>Pseudomonadati</taxon>
        <taxon>Pseudomonadota</taxon>
        <taxon>Gammaproteobacteria</taxon>
        <taxon>Vibrionales</taxon>
        <taxon>Vibrionaceae</taxon>
        <taxon>Enterovibrio</taxon>
    </lineage>
</organism>
<dbReference type="Proteomes" id="UP001569154">
    <property type="component" value="Unassembled WGS sequence"/>
</dbReference>
<sequence length="221" mass="24967">MNDNAENPTLSPFGDNSIKGFIKNNYGAELEALFLAEKQKGFEEGRKDAIASLNKDAELLKAEVEKFQNEVALFDQRKNDVEEKEQRATQRVEAFLTYVDHTEKALADLRKDARSDIIYVIANVFQSVYNTEERKNILLHAINQALDTLTDPSIEIQVSGSARSFVAQALSEVQEKSKVRVNDELSETQARIFADGICIHVSTDENRKKFKQNLLDAVNEI</sequence>
<keyword evidence="3" id="KW-1185">Reference proteome</keyword>
<name>A0ABV4L4E5_9GAMM</name>
<evidence type="ECO:0000313" key="3">
    <source>
        <dbReference type="Proteomes" id="UP001569154"/>
    </source>
</evidence>
<evidence type="ECO:0000256" key="1">
    <source>
        <dbReference type="SAM" id="Coils"/>
    </source>
</evidence>
<comment type="caution">
    <text evidence="2">The sequence shown here is derived from an EMBL/GenBank/DDBJ whole genome shotgun (WGS) entry which is preliminary data.</text>
</comment>